<sequence>MNTEEDICGDVDPFIHLIKERKTIDEVIKMCAEPPDTSACEAGVILAKNVILDKIRKRKTFLRTTVKRNPKRINITKIQCSQDLGDGIYGISKTRVPQSKKSEKWPNRELVDLLIDGYDPAVHTLSPEDIIHARTAQPGEYLYCFNVDLSHLANSIPSFIGYLDGSTMIRMSAVDPSRNGNVKNAPGINSSFFYISQAGAFGEVHVEDSNLGSFNLVYMNLPPIPRKVASKFWLVIKDREKLLKVVRTLLCKPGMPEEPLCAHILHHKNVYLTIEFLEDYEIGYATFKQFPGDLVYIKPGVFHQVINLSPNFAEAINFGDAEWCKMNELSETCVCKENRFIVLKPPEGIKLRIKIKGLKRLHRCEEKNCEFSTPLKKRMDLHKRDAHGRPLPKQERRKIVCALCGSSFTRLSAHKKTLKHLAAVTKGVVSSRDGTEKCKYCKKTIFSMDKTAHIRNCDGRNVKCALCERTCNRKCDLMDHIAKCHPGHI</sequence>
<organism evidence="1 2">
    <name type="scientific">Eretmocerus hayati</name>
    <dbReference type="NCBI Taxonomy" id="131215"/>
    <lineage>
        <taxon>Eukaryota</taxon>
        <taxon>Metazoa</taxon>
        <taxon>Ecdysozoa</taxon>
        <taxon>Arthropoda</taxon>
        <taxon>Hexapoda</taxon>
        <taxon>Insecta</taxon>
        <taxon>Pterygota</taxon>
        <taxon>Neoptera</taxon>
        <taxon>Endopterygota</taxon>
        <taxon>Hymenoptera</taxon>
        <taxon>Apocrita</taxon>
        <taxon>Proctotrupomorpha</taxon>
        <taxon>Chalcidoidea</taxon>
        <taxon>Aphelinidae</taxon>
        <taxon>Aphelininae</taxon>
        <taxon>Eretmocerus</taxon>
    </lineage>
</organism>
<evidence type="ECO:0000313" key="1">
    <source>
        <dbReference type="EMBL" id="KAJ8670369.1"/>
    </source>
</evidence>
<proteinExistence type="predicted"/>
<evidence type="ECO:0000313" key="2">
    <source>
        <dbReference type="Proteomes" id="UP001239111"/>
    </source>
</evidence>
<keyword evidence="2" id="KW-1185">Reference proteome</keyword>
<gene>
    <name evidence="1" type="ORF">QAD02_001628</name>
</gene>
<comment type="caution">
    <text evidence="1">The sequence shown here is derived from an EMBL/GenBank/DDBJ whole genome shotgun (WGS) entry which is preliminary data.</text>
</comment>
<name>A0ACC2NJ59_9HYME</name>
<dbReference type="Proteomes" id="UP001239111">
    <property type="component" value="Chromosome 3"/>
</dbReference>
<reference evidence="1" key="1">
    <citation type="submission" date="2023-04" db="EMBL/GenBank/DDBJ databases">
        <title>A chromosome-level genome assembly of the parasitoid wasp Eretmocerus hayati.</title>
        <authorList>
            <person name="Zhong Y."/>
            <person name="Liu S."/>
            <person name="Liu Y."/>
        </authorList>
    </citation>
    <scope>NUCLEOTIDE SEQUENCE</scope>
    <source>
        <strain evidence="1">ZJU_SS_LIU_2023</strain>
    </source>
</reference>
<dbReference type="EMBL" id="CM056743">
    <property type="protein sequence ID" value="KAJ8670369.1"/>
    <property type="molecule type" value="Genomic_DNA"/>
</dbReference>
<accession>A0ACC2NJ59</accession>
<protein>
    <submittedName>
        <fullName evidence="1">Uncharacterized protein</fullName>
    </submittedName>
</protein>